<proteinExistence type="predicted"/>
<gene>
    <name evidence="1" type="ORF">B0T24DRAFT_672412</name>
</gene>
<evidence type="ECO:0000313" key="2">
    <source>
        <dbReference type="Proteomes" id="UP001287356"/>
    </source>
</evidence>
<comment type="caution">
    <text evidence="1">The sequence shown here is derived from an EMBL/GenBank/DDBJ whole genome shotgun (WGS) entry which is preliminary data.</text>
</comment>
<dbReference type="EMBL" id="JAULSN010000001">
    <property type="protein sequence ID" value="KAK3382428.1"/>
    <property type="molecule type" value="Genomic_DNA"/>
</dbReference>
<dbReference type="AlphaFoldDB" id="A0AAE0NIZ9"/>
<accession>A0AAE0NIZ9</accession>
<evidence type="ECO:0000313" key="1">
    <source>
        <dbReference type="EMBL" id="KAK3382428.1"/>
    </source>
</evidence>
<sequence>MSTLKITKATRVRGDIKNLEIREGWDSPKPTIDTDEVLYIPGTETTANLGRPAAFLFDRRDIPIEATATYTPPFPAAPAAPAAAPKYRLVGTQWSLTDKAPINNGFEIISSPFTPGASSGTSGTAFTANKFVVGSTVRDPGAPFKADSVFQWYIARDDAAHTLLDASKEGGIRSQTHLELYFVFGPTHHLPYYYDNEFFLDLNRLAYLDFAKVAGKTWAEVEGDVLFNVVNKLWKLGDRGKPGTSPLFYDPRLGVGGMPHHLSGATIVLSSFFSRSKKYVKCFDLAAVLKVALLSLGTKPQGTGTGTGTTLVVSDVNMSVDTPWGYIKSGPLFGWERTQAYECNSPFWQGAGGTLPKGKTCAVDACHGVLVGGKVQLATGHLEIDDHPKANIDKGPKVVSPPVAAEWALKYIPQS</sequence>
<dbReference type="Proteomes" id="UP001287356">
    <property type="component" value="Unassembled WGS sequence"/>
</dbReference>
<keyword evidence="2" id="KW-1185">Reference proteome</keyword>
<organism evidence="1 2">
    <name type="scientific">Lasiosphaeria ovina</name>
    <dbReference type="NCBI Taxonomy" id="92902"/>
    <lineage>
        <taxon>Eukaryota</taxon>
        <taxon>Fungi</taxon>
        <taxon>Dikarya</taxon>
        <taxon>Ascomycota</taxon>
        <taxon>Pezizomycotina</taxon>
        <taxon>Sordariomycetes</taxon>
        <taxon>Sordariomycetidae</taxon>
        <taxon>Sordariales</taxon>
        <taxon>Lasiosphaeriaceae</taxon>
        <taxon>Lasiosphaeria</taxon>
    </lineage>
</organism>
<reference evidence="1" key="1">
    <citation type="journal article" date="2023" name="Mol. Phylogenet. Evol.">
        <title>Genome-scale phylogeny and comparative genomics of the fungal order Sordariales.</title>
        <authorList>
            <person name="Hensen N."/>
            <person name="Bonometti L."/>
            <person name="Westerberg I."/>
            <person name="Brannstrom I.O."/>
            <person name="Guillou S."/>
            <person name="Cros-Aarteil S."/>
            <person name="Calhoun S."/>
            <person name="Haridas S."/>
            <person name="Kuo A."/>
            <person name="Mondo S."/>
            <person name="Pangilinan J."/>
            <person name="Riley R."/>
            <person name="LaButti K."/>
            <person name="Andreopoulos B."/>
            <person name="Lipzen A."/>
            <person name="Chen C."/>
            <person name="Yan M."/>
            <person name="Daum C."/>
            <person name="Ng V."/>
            <person name="Clum A."/>
            <person name="Steindorff A."/>
            <person name="Ohm R.A."/>
            <person name="Martin F."/>
            <person name="Silar P."/>
            <person name="Natvig D.O."/>
            <person name="Lalanne C."/>
            <person name="Gautier V."/>
            <person name="Ament-Velasquez S.L."/>
            <person name="Kruys A."/>
            <person name="Hutchinson M.I."/>
            <person name="Powell A.J."/>
            <person name="Barry K."/>
            <person name="Miller A.N."/>
            <person name="Grigoriev I.V."/>
            <person name="Debuchy R."/>
            <person name="Gladieux P."/>
            <person name="Hiltunen Thoren M."/>
            <person name="Johannesson H."/>
        </authorList>
    </citation>
    <scope>NUCLEOTIDE SEQUENCE</scope>
    <source>
        <strain evidence="1">CBS 958.72</strain>
    </source>
</reference>
<reference evidence="1" key="2">
    <citation type="submission" date="2023-06" db="EMBL/GenBank/DDBJ databases">
        <authorList>
            <consortium name="Lawrence Berkeley National Laboratory"/>
            <person name="Haridas S."/>
            <person name="Hensen N."/>
            <person name="Bonometti L."/>
            <person name="Westerberg I."/>
            <person name="Brannstrom I.O."/>
            <person name="Guillou S."/>
            <person name="Cros-Aarteil S."/>
            <person name="Calhoun S."/>
            <person name="Kuo A."/>
            <person name="Mondo S."/>
            <person name="Pangilinan J."/>
            <person name="Riley R."/>
            <person name="Labutti K."/>
            <person name="Andreopoulos B."/>
            <person name="Lipzen A."/>
            <person name="Chen C."/>
            <person name="Yanf M."/>
            <person name="Daum C."/>
            <person name="Ng V."/>
            <person name="Clum A."/>
            <person name="Steindorff A."/>
            <person name="Ohm R."/>
            <person name="Martin F."/>
            <person name="Silar P."/>
            <person name="Natvig D."/>
            <person name="Lalanne C."/>
            <person name="Gautier V."/>
            <person name="Ament-Velasquez S.L."/>
            <person name="Kruys A."/>
            <person name="Hutchinson M.I."/>
            <person name="Powell A.J."/>
            <person name="Barry K."/>
            <person name="Miller A.N."/>
            <person name="Grigoriev I.V."/>
            <person name="Debuchy R."/>
            <person name="Gladieux P."/>
            <person name="Thoren M.H."/>
            <person name="Johannesson H."/>
        </authorList>
    </citation>
    <scope>NUCLEOTIDE SEQUENCE</scope>
    <source>
        <strain evidence="1">CBS 958.72</strain>
    </source>
</reference>
<name>A0AAE0NIZ9_9PEZI</name>
<protein>
    <submittedName>
        <fullName evidence="1">Uncharacterized protein</fullName>
    </submittedName>
</protein>